<evidence type="ECO:0000313" key="2">
    <source>
        <dbReference type="EMBL" id="TCG07398.1"/>
    </source>
</evidence>
<feature type="compositionally biased region" description="Basic and acidic residues" evidence="1">
    <location>
        <begin position="20"/>
        <end position="34"/>
    </location>
</feature>
<proteinExistence type="predicted"/>
<feature type="region of interest" description="Disordered" evidence="1">
    <location>
        <begin position="12"/>
        <end position="34"/>
    </location>
</feature>
<name>A0A4V2NH45_9BURK</name>
<dbReference type="EMBL" id="MWML01000067">
    <property type="protein sequence ID" value="TCG07398.1"/>
    <property type="molecule type" value="Genomic_DNA"/>
</dbReference>
<evidence type="ECO:0000313" key="3">
    <source>
        <dbReference type="Proteomes" id="UP000294200"/>
    </source>
</evidence>
<protein>
    <submittedName>
        <fullName evidence="2">Uncharacterized protein</fullName>
    </submittedName>
</protein>
<organism evidence="2 3">
    <name type="scientific">Paraburkholderia steynii</name>
    <dbReference type="NCBI Taxonomy" id="1245441"/>
    <lineage>
        <taxon>Bacteria</taxon>
        <taxon>Pseudomonadati</taxon>
        <taxon>Pseudomonadota</taxon>
        <taxon>Betaproteobacteria</taxon>
        <taxon>Burkholderiales</taxon>
        <taxon>Burkholderiaceae</taxon>
        <taxon>Paraburkholderia</taxon>
    </lineage>
</organism>
<dbReference type="AlphaFoldDB" id="A0A4V2NH45"/>
<sequence>MRRSPDLAVVALSAEDELGTEPKRRGDNEGAGQLDRELLVRQAFDAKEPRSTTLVLHCAIRKQICAAKSPNETSVHAQTSFPAGLVA</sequence>
<gene>
    <name evidence="2" type="ORF">BZM27_19465</name>
</gene>
<evidence type="ECO:0000256" key="1">
    <source>
        <dbReference type="SAM" id="MobiDB-lite"/>
    </source>
</evidence>
<dbReference type="Proteomes" id="UP000294200">
    <property type="component" value="Unassembled WGS sequence"/>
</dbReference>
<keyword evidence="3" id="KW-1185">Reference proteome</keyword>
<accession>A0A4V2NH45</accession>
<comment type="caution">
    <text evidence="2">The sequence shown here is derived from an EMBL/GenBank/DDBJ whole genome shotgun (WGS) entry which is preliminary data.</text>
</comment>
<reference evidence="2 3" key="1">
    <citation type="submission" date="2017-02" db="EMBL/GenBank/DDBJ databases">
        <title>Paraburkholderia sophoroidis sp. nov. and Paraburkholderia steynii sp. nov. rhizobial symbionts of the fynbos legume Hypocalyptus sophoroides.</title>
        <authorList>
            <person name="Steenkamp E.T."/>
            <person name="Beukes C.W."/>
            <person name="Van Zyl E."/>
            <person name="Avontuur J."/>
            <person name="Chan W.Y."/>
            <person name="Hassen A."/>
            <person name="Palmer M."/>
            <person name="Mthombeni L."/>
            <person name="Phalane F."/>
            <person name="Sereme K."/>
            <person name="Venter S.N."/>
        </authorList>
    </citation>
    <scope>NUCLEOTIDE SEQUENCE [LARGE SCALE GENOMIC DNA]</scope>
    <source>
        <strain evidence="2 3">HC1.1ba</strain>
    </source>
</reference>